<dbReference type="GO" id="GO:0006261">
    <property type="term" value="P:DNA-templated DNA replication"/>
    <property type="evidence" value="ECO:0007669"/>
    <property type="project" value="TreeGrafter"/>
</dbReference>
<dbReference type="Gene3D" id="3.30.420.10">
    <property type="entry name" value="Ribonuclease H-like superfamily/Ribonuclease H"/>
    <property type="match status" value="1"/>
</dbReference>
<evidence type="ECO:0000256" key="1">
    <source>
        <dbReference type="ARBA" id="ARBA00005755"/>
    </source>
</evidence>
<comment type="similarity">
    <text evidence="1 7">Belongs to the DNA polymerase type-B family.</text>
</comment>
<evidence type="ECO:0000256" key="3">
    <source>
        <dbReference type="ARBA" id="ARBA00022695"/>
    </source>
</evidence>
<dbReference type="Gene3D" id="3.90.1600.10">
    <property type="entry name" value="Palm domain of DNA polymerase"/>
    <property type="match status" value="1"/>
</dbReference>
<dbReference type="SUPFAM" id="SSF56672">
    <property type="entry name" value="DNA/RNA polymerases"/>
    <property type="match status" value="1"/>
</dbReference>
<dbReference type="SMART" id="SM00486">
    <property type="entry name" value="POLBc"/>
    <property type="match status" value="1"/>
</dbReference>
<dbReference type="OrthoDB" id="323192at2157"/>
<dbReference type="EC" id="2.7.7.7" evidence="7"/>
<dbReference type="GO" id="GO:0003677">
    <property type="term" value="F:DNA binding"/>
    <property type="evidence" value="ECO:0007669"/>
    <property type="project" value="UniProtKB-KW"/>
</dbReference>
<dbReference type="AlphaFoldDB" id="A0A2A2H6P2"/>
<dbReference type="PROSITE" id="PS00116">
    <property type="entry name" value="DNA_POLYMERASE_B"/>
    <property type="match status" value="1"/>
</dbReference>
<dbReference type="Proteomes" id="UP000217784">
    <property type="component" value="Unassembled WGS sequence"/>
</dbReference>
<keyword evidence="4 7" id="KW-0239">DNA-directed DNA polymerase</keyword>
<dbReference type="GO" id="GO:0000166">
    <property type="term" value="F:nucleotide binding"/>
    <property type="evidence" value="ECO:0007669"/>
    <property type="project" value="InterPro"/>
</dbReference>
<dbReference type="GO" id="GO:0003887">
    <property type="term" value="F:DNA-directed DNA polymerase activity"/>
    <property type="evidence" value="ECO:0007669"/>
    <property type="project" value="UniProtKB-KW"/>
</dbReference>
<evidence type="ECO:0000256" key="5">
    <source>
        <dbReference type="ARBA" id="ARBA00023125"/>
    </source>
</evidence>
<dbReference type="Gene3D" id="3.30.342.10">
    <property type="entry name" value="DNA Polymerase, chain B, domain 1"/>
    <property type="match status" value="1"/>
</dbReference>
<accession>A0A2A2H6P2</accession>
<evidence type="ECO:0000256" key="2">
    <source>
        <dbReference type="ARBA" id="ARBA00022679"/>
    </source>
</evidence>
<dbReference type="EMBL" id="LMVM01000012">
    <property type="protein sequence ID" value="PAV04974.1"/>
    <property type="molecule type" value="Genomic_DNA"/>
</dbReference>
<keyword evidence="5 7" id="KW-0238">DNA-binding</keyword>
<proteinExistence type="inferred from homology"/>
<reference evidence="10 11" key="1">
    <citation type="journal article" date="2017" name="BMC Genomics">
        <title>Genomic analysis of methanogenic archaea reveals a shift towards energy conservation.</title>
        <authorList>
            <person name="Gilmore S.P."/>
            <person name="Henske J.K."/>
            <person name="Sexton J.A."/>
            <person name="Solomon K.V."/>
            <person name="Seppala S."/>
            <person name="Yoo J.I."/>
            <person name="Huyett L.M."/>
            <person name="Pressman A."/>
            <person name="Cogan J.Z."/>
            <person name="Kivenson V."/>
            <person name="Peng X."/>
            <person name="Tan Y."/>
            <person name="Valentine D.L."/>
            <person name="O'Malley M.A."/>
        </authorList>
    </citation>
    <scope>NUCLEOTIDE SEQUENCE [LARGE SCALE GENOMIC DNA]</scope>
    <source>
        <strain evidence="10 11">M.o.H.</strain>
    </source>
</reference>
<dbReference type="InterPro" id="IPR006134">
    <property type="entry name" value="DNA-dir_DNA_pol_B_multi_dom"/>
</dbReference>
<evidence type="ECO:0000256" key="4">
    <source>
        <dbReference type="ARBA" id="ARBA00022932"/>
    </source>
</evidence>
<dbReference type="PANTHER" id="PTHR10322:SF23">
    <property type="entry name" value="DNA POLYMERASE DELTA CATALYTIC SUBUNIT"/>
    <property type="match status" value="1"/>
</dbReference>
<keyword evidence="11" id="KW-1185">Reference proteome</keyword>
<dbReference type="InterPro" id="IPR043502">
    <property type="entry name" value="DNA/RNA_pol_sf"/>
</dbReference>
<dbReference type="InterPro" id="IPR023211">
    <property type="entry name" value="DNA_pol_palm_dom_sf"/>
</dbReference>
<dbReference type="InterPro" id="IPR006133">
    <property type="entry name" value="DNA-dir_DNA_pol_B_exonuc"/>
</dbReference>
<evidence type="ECO:0000313" key="11">
    <source>
        <dbReference type="Proteomes" id="UP000217784"/>
    </source>
</evidence>
<dbReference type="RefSeq" id="WP_069584291.1">
    <property type="nucleotide sequence ID" value="NZ_LMVM01000012.1"/>
</dbReference>
<dbReference type="PRINTS" id="PR00106">
    <property type="entry name" value="DNAPOLB"/>
</dbReference>
<dbReference type="InterPro" id="IPR036397">
    <property type="entry name" value="RNaseH_sf"/>
</dbReference>
<dbReference type="InterPro" id="IPR017964">
    <property type="entry name" value="DNA-dir_DNA_pol_B_CS"/>
</dbReference>
<sequence>METKRFILLDIDYVTENGRPVVRLFGKERGDNKGRSIIALDRHFRPYIYVIPMGNIEDCIKQINTLDVDEIRIVQKKDITQEKEMLEVILFHPQDVPKLRDKIWNLSEVKEIREHDIPFYRRYLIDNALFPMGEIVVSGKTKTQKAGPGISSTDENLCIFNMEGKPEPVDGGIPDLKVMSFDIEVRNPKGMPSADKDEIIMISLASNFGLESVLSTKSSSFDYVETLESEKEMIKRFIKIVNTECPDLILGYNSDNFDFPYINDRAKKLGVPMNIGMDGSGIKFLRRGFTSAAVVRGRLHIDLYPIMRRHLTLDRYTLERVYKELFGEEKEDVEGDEIWKYWDSNGEKLEELFAYSMDDAIAAYKVGDKMLPINRELTRIVGQPFFDITRMASGQMVEWLLTRKAYEYGEVIPNKPSQSEYSRRRGFKYVGGYVKEPVKGLHENILSFDFKSLYPSIIISKNISPDTLVKNEEAEEFHTAPEVPHKFRKEPIGFVPSVIGNLLKERAKIKDIMKKTDDPMEKKILNVQQQALKTLANSMYGLYGFARFRWYSGECADAVTAWGRDYIKKTMKKAEKFGFKAIYADTDGFYATYTGNVEDDV</sequence>
<comment type="caution">
    <text evidence="10">The sequence shown here is derived from an EMBL/GenBank/DDBJ whole genome shotgun (WGS) entry which is preliminary data.</text>
</comment>
<dbReference type="PANTHER" id="PTHR10322">
    <property type="entry name" value="DNA POLYMERASE CATALYTIC SUBUNIT"/>
    <property type="match status" value="1"/>
</dbReference>
<evidence type="ECO:0000256" key="7">
    <source>
        <dbReference type="RuleBase" id="RU000442"/>
    </source>
</evidence>
<dbReference type="CDD" id="cd05780">
    <property type="entry name" value="DNA_polB_Kod1_like_exo"/>
    <property type="match status" value="1"/>
</dbReference>
<evidence type="ECO:0000259" key="9">
    <source>
        <dbReference type="Pfam" id="PF03104"/>
    </source>
</evidence>
<name>A0A2A2H6P2_METBR</name>
<protein>
    <recommendedName>
        <fullName evidence="7">DNA polymerase</fullName>
        <ecNumber evidence="7">2.7.7.7</ecNumber>
    </recommendedName>
</protein>
<dbReference type="SUPFAM" id="SSF53098">
    <property type="entry name" value="Ribonuclease H-like"/>
    <property type="match status" value="1"/>
</dbReference>
<keyword evidence="2 7" id="KW-0808">Transferase</keyword>
<feature type="domain" description="DNA-directed DNA polymerase family B exonuclease" evidence="9">
    <location>
        <begin position="111"/>
        <end position="321"/>
    </location>
</feature>
<gene>
    <name evidence="10" type="ORF">ASJ80_11770</name>
</gene>
<dbReference type="Pfam" id="PF00136">
    <property type="entry name" value="DNA_pol_B"/>
    <property type="match status" value="1"/>
</dbReference>
<organism evidence="10 11">
    <name type="scientific">Methanobacterium bryantii</name>
    <dbReference type="NCBI Taxonomy" id="2161"/>
    <lineage>
        <taxon>Archaea</taxon>
        <taxon>Methanobacteriati</taxon>
        <taxon>Methanobacteriota</taxon>
        <taxon>Methanomada group</taxon>
        <taxon>Methanobacteria</taxon>
        <taxon>Methanobacteriales</taxon>
        <taxon>Methanobacteriaceae</taxon>
        <taxon>Methanobacterium</taxon>
    </lineage>
</organism>
<keyword evidence="7" id="KW-0235">DNA replication</keyword>
<evidence type="ECO:0000313" key="10">
    <source>
        <dbReference type="EMBL" id="PAV04974.1"/>
    </source>
</evidence>
<dbReference type="Gene3D" id="1.10.287.690">
    <property type="entry name" value="Helix hairpin bin"/>
    <property type="match status" value="1"/>
</dbReference>
<dbReference type="InterPro" id="IPR012337">
    <property type="entry name" value="RNaseH-like_sf"/>
</dbReference>
<dbReference type="Pfam" id="PF03104">
    <property type="entry name" value="DNA_pol_B_exo1"/>
    <property type="match status" value="1"/>
</dbReference>
<dbReference type="InterPro" id="IPR006172">
    <property type="entry name" value="DNA-dir_DNA_pol_B"/>
</dbReference>
<dbReference type="InterPro" id="IPR050240">
    <property type="entry name" value="DNA_pol_type-B"/>
</dbReference>
<feature type="domain" description="DNA-directed DNA polymerase family B multifunctional" evidence="8">
    <location>
        <begin position="395"/>
        <end position="589"/>
    </location>
</feature>
<evidence type="ECO:0000256" key="6">
    <source>
        <dbReference type="ARBA" id="ARBA00049244"/>
    </source>
</evidence>
<comment type="catalytic activity">
    <reaction evidence="6 7">
        <text>DNA(n) + a 2'-deoxyribonucleoside 5'-triphosphate = DNA(n+1) + diphosphate</text>
        <dbReference type="Rhea" id="RHEA:22508"/>
        <dbReference type="Rhea" id="RHEA-COMP:17339"/>
        <dbReference type="Rhea" id="RHEA-COMP:17340"/>
        <dbReference type="ChEBI" id="CHEBI:33019"/>
        <dbReference type="ChEBI" id="CHEBI:61560"/>
        <dbReference type="ChEBI" id="CHEBI:173112"/>
        <dbReference type="EC" id="2.7.7.7"/>
    </reaction>
</comment>
<evidence type="ECO:0000259" key="8">
    <source>
        <dbReference type="Pfam" id="PF00136"/>
    </source>
</evidence>
<keyword evidence="3 7" id="KW-0548">Nucleotidyltransferase</keyword>